<gene>
    <name evidence="1" type="ORF">Clacol_003113</name>
</gene>
<comment type="caution">
    <text evidence="1">The sequence shown here is derived from an EMBL/GenBank/DDBJ whole genome shotgun (WGS) entry which is preliminary data.</text>
</comment>
<evidence type="ECO:0000313" key="1">
    <source>
        <dbReference type="EMBL" id="GJJ08893.1"/>
    </source>
</evidence>
<organism evidence="1 2">
    <name type="scientific">Clathrus columnatus</name>
    <dbReference type="NCBI Taxonomy" id="1419009"/>
    <lineage>
        <taxon>Eukaryota</taxon>
        <taxon>Fungi</taxon>
        <taxon>Dikarya</taxon>
        <taxon>Basidiomycota</taxon>
        <taxon>Agaricomycotina</taxon>
        <taxon>Agaricomycetes</taxon>
        <taxon>Phallomycetidae</taxon>
        <taxon>Phallales</taxon>
        <taxon>Clathraceae</taxon>
        <taxon>Clathrus</taxon>
    </lineage>
</organism>
<proteinExistence type="predicted"/>
<accession>A0AAV5A8B0</accession>
<reference evidence="1" key="1">
    <citation type="submission" date="2021-10" db="EMBL/GenBank/DDBJ databases">
        <title>De novo Genome Assembly of Clathrus columnatus (Basidiomycota, Fungi) Using Illumina and Nanopore Sequence Data.</title>
        <authorList>
            <person name="Ogiso-Tanaka E."/>
            <person name="Itagaki H."/>
            <person name="Hosoya T."/>
            <person name="Hosaka K."/>
        </authorList>
    </citation>
    <scope>NUCLEOTIDE SEQUENCE</scope>
    <source>
        <strain evidence="1">MO-923</strain>
    </source>
</reference>
<dbReference type="AlphaFoldDB" id="A0AAV5A8B0"/>
<dbReference type="Proteomes" id="UP001050691">
    <property type="component" value="Unassembled WGS sequence"/>
</dbReference>
<name>A0AAV5A8B0_9AGAM</name>
<protein>
    <submittedName>
        <fullName evidence="1">Uncharacterized protein</fullName>
    </submittedName>
</protein>
<evidence type="ECO:0000313" key="2">
    <source>
        <dbReference type="Proteomes" id="UP001050691"/>
    </source>
</evidence>
<dbReference type="EMBL" id="BPWL01000003">
    <property type="protein sequence ID" value="GJJ08893.1"/>
    <property type="molecule type" value="Genomic_DNA"/>
</dbReference>
<keyword evidence="2" id="KW-1185">Reference proteome</keyword>
<sequence>MAFSSAVEYLNISLLHHISKAMETTPTVVEYPEEQQLVDTAVGFTHWAQQQHPTIRIVVCGGAAVTLWGGPRATSDLDVAIDFGTVKATTNSLKDAARNFQNLFLVGPKIFYKLDASNMVQVDFVDARGYFIPWAPEMITTLPGKPFKLEILTKQTLLIQKMITAQERNFPTKAQTLTKQRSDLVDFFYLLQDLNVNGLRLSTVHGECFPAGHKNTIAAFVEVIKEASPNYLKSLRDWNSLVERSKFDDTWKICIYQYPYIPDTVVFRLKIQTQGNMTSGHRYLGQQFTYNETSFVLVRLLQAFDEITLDVDA</sequence>